<evidence type="ECO:0000313" key="5">
    <source>
        <dbReference type="Proteomes" id="UP000806528"/>
    </source>
</evidence>
<proteinExistence type="predicted"/>
<reference evidence="4 5" key="1">
    <citation type="submission" date="2020-09" db="EMBL/GenBank/DDBJ databases">
        <title>Diversity and distribution of actinomycetes associated with coral in the coast of Hainan.</title>
        <authorList>
            <person name="Li F."/>
        </authorList>
    </citation>
    <scope>NUCLEOTIDE SEQUENCE [LARGE SCALE GENOMIC DNA]</scope>
    <source>
        <strain evidence="4 5">HNM0947</strain>
    </source>
</reference>
<dbReference type="SUPFAM" id="SSF51735">
    <property type="entry name" value="NAD(P)-binding Rossmann-fold domains"/>
    <property type="match status" value="1"/>
</dbReference>
<feature type="domain" description="Gfo/Idh/MocA-like oxidoreductase N-terminal" evidence="2">
    <location>
        <begin position="42"/>
        <end position="155"/>
    </location>
</feature>
<evidence type="ECO:0000259" key="2">
    <source>
        <dbReference type="Pfam" id="PF01408"/>
    </source>
</evidence>
<dbReference type="PANTHER" id="PTHR43377">
    <property type="entry name" value="BILIVERDIN REDUCTASE A"/>
    <property type="match status" value="1"/>
</dbReference>
<keyword evidence="5" id="KW-1185">Reference proteome</keyword>
<dbReference type="Proteomes" id="UP000806528">
    <property type="component" value="Unassembled WGS sequence"/>
</dbReference>
<dbReference type="InterPro" id="IPR051450">
    <property type="entry name" value="Gfo/Idh/MocA_Oxidoreductases"/>
</dbReference>
<dbReference type="EMBL" id="JADBGI010000031">
    <property type="protein sequence ID" value="MBE3001925.1"/>
    <property type="molecule type" value="Genomic_DNA"/>
</dbReference>
<dbReference type="Gene3D" id="3.30.360.10">
    <property type="entry name" value="Dihydrodipicolinate Reductase, domain 2"/>
    <property type="match status" value="1"/>
</dbReference>
<dbReference type="Gene3D" id="3.40.50.720">
    <property type="entry name" value="NAD(P)-binding Rossmann-like Domain"/>
    <property type="match status" value="1"/>
</dbReference>
<evidence type="ECO:0000313" key="4">
    <source>
        <dbReference type="EMBL" id="MBE3001925.1"/>
    </source>
</evidence>
<dbReference type="Pfam" id="PF22725">
    <property type="entry name" value="GFO_IDH_MocA_C3"/>
    <property type="match status" value="1"/>
</dbReference>
<dbReference type="RefSeq" id="WP_193124519.1">
    <property type="nucleotide sequence ID" value="NZ_JADBGI010000031.1"/>
</dbReference>
<name>A0ABR9PDX0_9ACTN</name>
<dbReference type="InterPro" id="IPR000683">
    <property type="entry name" value="Gfo/Idh/MocA-like_OxRdtase_N"/>
</dbReference>
<protein>
    <submittedName>
        <fullName evidence="4">Gfo/Idh/MocA family oxidoreductase</fullName>
    </submittedName>
</protein>
<dbReference type="InterPro" id="IPR055170">
    <property type="entry name" value="GFO_IDH_MocA-like_dom"/>
</dbReference>
<dbReference type="SUPFAM" id="SSF55347">
    <property type="entry name" value="Glyceraldehyde-3-phosphate dehydrogenase-like, C-terminal domain"/>
    <property type="match status" value="1"/>
</dbReference>
<gene>
    <name evidence="4" type="ORF">IDM40_24985</name>
</gene>
<dbReference type="InterPro" id="IPR036291">
    <property type="entry name" value="NAD(P)-bd_dom_sf"/>
</dbReference>
<evidence type="ECO:0000256" key="1">
    <source>
        <dbReference type="SAM" id="MobiDB-lite"/>
    </source>
</evidence>
<feature type="region of interest" description="Disordered" evidence="1">
    <location>
        <begin position="1"/>
        <end position="37"/>
    </location>
</feature>
<evidence type="ECO:0000259" key="3">
    <source>
        <dbReference type="Pfam" id="PF22725"/>
    </source>
</evidence>
<dbReference type="Pfam" id="PF01408">
    <property type="entry name" value="GFO_IDH_MocA"/>
    <property type="match status" value="1"/>
</dbReference>
<accession>A0ABR9PDX0</accession>
<feature type="compositionally biased region" description="Low complexity" evidence="1">
    <location>
        <begin position="9"/>
        <end position="37"/>
    </location>
</feature>
<dbReference type="PANTHER" id="PTHR43377:SF2">
    <property type="entry name" value="BINDING ROSSMANN FOLD OXIDOREDUCTASE, PUTATIVE (AFU_ORTHOLOGUE AFUA_4G00560)-RELATED"/>
    <property type="match status" value="1"/>
</dbReference>
<feature type="domain" description="GFO/IDH/MocA-like oxidoreductase" evidence="3">
    <location>
        <begin position="176"/>
        <end position="254"/>
    </location>
</feature>
<organism evidence="4 5">
    <name type="scientific">Nocardiopsis coralli</name>
    <dbReference type="NCBI Taxonomy" id="2772213"/>
    <lineage>
        <taxon>Bacteria</taxon>
        <taxon>Bacillati</taxon>
        <taxon>Actinomycetota</taxon>
        <taxon>Actinomycetes</taxon>
        <taxon>Streptosporangiales</taxon>
        <taxon>Nocardiopsidaceae</taxon>
        <taxon>Nocardiopsis</taxon>
    </lineage>
</organism>
<sequence>MPEPSPVRTSATAQSASAQGDTVPSPAATPATTASAPAPAPVRIAVLGAGGRGAANYGRWFADHPDRARLVAVAEPIGHRRDALADRAEVPAEFRYPSWHDLMADADRLHLDAVVVALPDHDHVEPTVAAAERGLAVLLEKPIAPALEPLLDLEHRLSGLKPRIAVAHVLRETAFWRETQQLISAGQIGDPVTIRIEENIGFWHFAHSYVRGNWRRTDTSSPMVLAKTCHDLDLIRWITGRAPERVSSMGGLQHFHPGNAPEGAPTHCAHGCPVADTCPFHAPRYYADALAHTDDWPVALLGPDTTPEGRMKALETGPYGRCVYRCDNDAADHQQTVFAFPGGLTATLTTSAFTGANTRTFQITGTRGELSGRMETGALRLERFAPGPYPVPPHLAGHVRVSSEGPMGHEVHEWTAGAGGDTDIDHRGHAGGDDALTERFVEAVASGDFEAHVATTLDASMDSHWMAFAAERSRLTGKTVEWEDFRR</sequence>
<comment type="caution">
    <text evidence="4">The sequence shown here is derived from an EMBL/GenBank/DDBJ whole genome shotgun (WGS) entry which is preliminary data.</text>
</comment>